<proteinExistence type="predicted"/>
<evidence type="ECO:0008006" key="3">
    <source>
        <dbReference type="Google" id="ProtNLM"/>
    </source>
</evidence>
<reference evidence="1 2" key="1">
    <citation type="journal article" date="2015" name="Genome Announc.">
        <title>Expanding the biotechnology potential of lactobacilli through comparative genomics of 213 strains and associated genera.</title>
        <authorList>
            <person name="Sun Z."/>
            <person name="Harris H.M."/>
            <person name="McCann A."/>
            <person name="Guo C."/>
            <person name="Argimon S."/>
            <person name="Zhang W."/>
            <person name="Yang X."/>
            <person name="Jeffery I.B."/>
            <person name="Cooney J.C."/>
            <person name="Kagawa T.F."/>
            <person name="Liu W."/>
            <person name="Song Y."/>
            <person name="Salvetti E."/>
            <person name="Wrobel A."/>
            <person name="Rasinkangas P."/>
            <person name="Parkhill J."/>
            <person name="Rea M.C."/>
            <person name="O'Sullivan O."/>
            <person name="Ritari J."/>
            <person name="Douillard F.P."/>
            <person name="Paul Ross R."/>
            <person name="Yang R."/>
            <person name="Briner A.E."/>
            <person name="Felis G.E."/>
            <person name="de Vos W.M."/>
            <person name="Barrangou R."/>
            <person name="Klaenhammer T.R."/>
            <person name="Caufield P.W."/>
            <person name="Cui Y."/>
            <person name="Zhang H."/>
            <person name="O'Toole P.W."/>
        </authorList>
    </citation>
    <scope>NUCLEOTIDE SEQUENCE [LARGE SCALE GENOMIC DNA]</scope>
    <source>
        <strain evidence="1 2">DSM 20335</strain>
    </source>
</reference>
<protein>
    <recommendedName>
        <fullName evidence="3">DUF4365 domain-containing protein</fullName>
    </recommendedName>
</protein>
<keyword evidence="2" id="KW-1185">Reference proteome</keyword>
<evidence type="ECO:0000313" key="2">
    <source>
        <dbReference type="Proteomes" id="UP000051813"/>
    </source>
</evidence>
<dbReference type="PATRIC" id="fig|1423738.3.peg.317"/>
<comment type="caution">
    <text evidence="1">The sequence shown here is derived from an EMBL/GenBank/DDBJ whole genome shotgun (WGS) entry which is preliminary data.</text>
</comment>
<dbReference type="OrthoDB" id="2066879at2"/>
<name>A0A0R2BGV5_9LACO</name>
<organism evidence="1 2">
    <name type="scientific">Lapidilactobacillus dextrinicus DSM 20335</name>
    <dbReference type="NCBI Taxonomy" id="1423738"/>
    <lineage>
        <taxon>Bacteria</taxon>
        <taxon>Bacillati</taxon>
        <taxon>Bacillota</taxon>
        <taxon>Bacilli</taxon>
        <taxon>Lactobacillales</taxon>
        <taxon>Lactobacillaceae</taxon>
        <taxon>Lapidilactobacillus</taxon>
    </lineage>
</organism>
<evidence type="ECO:0000313" key="1">
    <source>
        <dbReference type="EMBL" id="KRM78831.1"/>
    </source>
</evidence>
<gene>
    <name evidence="1" type="ORF">FC84_GL000310</name>
</gene>
<dbReference type="EMBL" id="AYYK01000009">
    <property type="protein sequence ID" value="KRM78831.1"/>
    <property type="molecule type" value="Genomic_DNA"/>
</dbReference>
<sequence>MLVQKKIEDGAILALQTYFNQMDQVDAGNINSNDKTPAVDGKLDVYDLNNGQQYNKGNLLYSIDLQIKGTTKSITKKNKNKYSVSYADIEFFLKHTNGLIFFVVSIQDNTSKIFYRKLAPLDLKELMRIRTPNQKTKLISFYLIPENPDLFLNILNDFHKQCELQPRYLLDLAVESDTTSGFYTTISSNPKYLMETVKSGTYIYQKMVNQVTGQSITIPYAPAKVKDFFTIGKTSLYAPDGTAIPAVTKKFVEDDTHERIEMLAGNENSIQIVAKIVNNNFNSTEIQIKFTAHGNYEQRMSDAVFLKKFLGYFRETKSNDLKKFQEFSSIIDNQIDNLTEIITLMNNLGILIDFDPDTLNSEEAQNFNNFVAICQDKNSIKSKLQKYILTLKKDRYAFWFYNGEIINYFSPDIFKQFRLYITVGDYKGQVNPYTLIRDRLFEYPTFSFDTILDGFNTVDYKSTDIADFYLGYVDSLITNFDISENKDFLKLANTIFKMISPGVSHSKKLIFRCQICLRKNGEIDLDDLGKLLELTKSENLIHKISAQILLKRPNEVKRIWQNLHSNEQSELLDSAIANLSPIDLRHETVVFHPTNN</sequence>
<dbReference type="AlphaFoldDB" id="A0A0R2BGV5"/>
<dbReference type="RefSeq" id="WP_057756838.1">
    <property type="nucleotide sequence ID" value="NZ_AYYK01000009.1"/>
</dbReference>
<dbReference type="Proteomes" id="UP000051813">
    <property type="component" value="Unassembled WGS sequence"/>
</dbReference>
<accession>A0A0R2BGV5</accession>